<keyword evidence="3" id="KW-0574">Periplasm</keyword>
<keyword evidence="2" id="KW-0732">Signal</keyword>
<dbReference type="AlphaFoldDB" id="A0A840UBX0"/>
<comment type="subcellular location">
    <subcellularLocation>
        <location evidence="1">Periplasm</location>
    </subcellularLocation>
</comment>
<comment type="caution">
    <text evidence="7">The sequence shown here is derived from an EMBL/GenBank/DDBJ whole genome shotgun (WGS) entry which is preliminary data.</text>
</comment>
<evidence type="ECO:0000256" key="4">
    <source>
        <dbReference type="ARBA" id="ARBA00023239"/>
    </source>
</evidence>
<evidence type="ECO:0000313" key="8">
    <source>
        <dbReference type="Proteomes" id="UP000591735"/>
    </source>
</evidence>
<evidence type="ECO:0008006" key="9">
    <source>
        <dbReference type="Google" id="ProtNLM"/>
    </source>
</evidence>
<dbReference type="Pfam" id="PF16889">
    <property type="entry name" value="Hepar_II_III_N"/>
    <property type="match status" value="1"/>
</dbReference>
<reference evidence="7 8" key="1">
    <citation type="submission" date="2020-08" db="EMBL/GenBank/DDBJ databases">
        <title>Genomic Encyclopedia of Type Strains, Phase IV (KMG-IV): sequencing the most valuable type-strain genomes for metagenomic binning, comparative biology and taxonomic classification.</title>
        <authorList>
            <person name="Goeker M."/>
        </authorList>
    </citation>
    <scope>NUCLEOTIDE SEQUENCE [LARGE SCALE GENOMIC DNA]</scope>
    <source>
        <strain evidence="7 8">DSM 22359</strain>
    </source>
</reference>
<protein>
    <recommendedName>
        <fullName evidence="9">Heparinase</fullName>
    </recommendedName>
</protein>
<dbReference type="Gene3D" id="2.70.98.70">
    <property type="match status" value="1"/>
</dbReference>
<dbReference type="GO" id="GO:0042597">
    <property type="term" value="C:periplasmic space"/>
    <property type="evidence" value="ECO:0007669"/>
    <property type="project" value="UniProtKB-SubCell"/>
</dbReference>
<accession>A0A840UBX0</accession>
<dbReference type="Proteomes" id="UP000591735">
    <property type="component" value="Unassembled WGS sequence"/>
</dbReference>
<dbReference type="PANTHER" id="PTHR39210">
    <property type="entry name" value="HEPARIN-SULFATE LYASE"/>
    <property type="match status" value="1"/>
</dbReference>
<evidence type="ECO:0000259" key="5">
    <source>
        <dbReference type="Pfam" id="PF07940"/>
    </source>
</evidence>
<feature type="domain" description="Heparin-sulfate lyase N-terminal" evidence="6">
    <location>
        <begin position="116"/>
        <end position="323"/>
    </location>
</feature>
<evidence type="ECO:0000256" key="1">
    <source>
        <dbReference type="ARBA" id="ARBA00004418"/>
    </source>
</evidence>
<evidence type="ECO:0000313" key="7">
    <source>
        <dbReference type="EMBL" id="MBB5322522.1"/>
    </source>
</evidence>
<organism evidence="7 8">
    <name type="scientific">Marinobacter oulmenensis</name>
    <dbReference type="NCBI Taxonomy" id="643747"/>
    <lineage>
        <taxon>Bacteria</taxon>
        <taxon>Pseudomonadati</taxon>
        <taxon>Pseudomonadota</taxon>
        <taxon>Gammaproteobacteria</taxon>
        <taxon>Pseudomonadales</taxon>
        <taxon>Marinobacteraceae</taxon>
        <taxon>Marinobacter</taxon>
    </lineage>
</organism>
<feature type="domain" description="Heparinase II/III-like C-terminal" evidence="5">
    <location>
        <begin position="387"/>
        <end position="540"/>
    </location>
</feature>
<dbReference type="PANTHER" id="PTHR39210:SF1">
    <property type="entry name" value="HEPARIN-SULFATE LYASE"/>
    <property type="match status" value="1"/>
</dbReference>
<dbReference type="EMBL" id="JACHFE010000009">
    <property type="protein sequence ID" value="MBB5322522.1"/>
    <property type="molecule type" value="Genomic_DNA"/>
</dbReference>
<proteinExistence type="predicted"/>
<dbReference type="SUPFAM" id="SSF48230">
    <property type="entry name" value="Chondroitin AC/alginate lyase"/>
    <property type="match status" value="1"/>
</dbReference>
<sequence>MASVVSKIKMVRCLGVLNVFRALSFRLGVQLGINGVKDLKAGVPGGRFFSRTEWPVNSWDEFRYFPLAFGHIEVSRESVPDWHKSVLTGKCFPDRDRPWHAIRDFNSDAGDIKGIWELSRFDWVLGFAREAQAGRTEALQKLESWLESWVQENPSYCGPNWKCGQEASIRVMHLAMAAIVLGQSCRPEKGLLELVEIHLKRIAPTIQYAIAQDNNHGTSEAAALFIGGSWLAIHGISQGTSWEKKGRRWLENRARRLIEQDGSFSQYSVNYHRVMLDTLSMVEVWRKTLQLPEFSRHWYSKARAATEWLTALLRPGGDVPNLGANDGARLLPLAAVDYRDFRPSAQLANVLFLRQRAISDPGEWDAPLRLLGLELPEAVAECPGNVQFDDGGYAIMRKNHCFVLFHYPRFRFRPGQADALHLDVWLGGRNIFRDGGSFSYNTEEPWQSYFPGVGSHNTIQFDGRDQMPRLSRFLFGEWLKTSRFQPLDETYEGLSVLAGYRDYKGAVHTRKVLLGKEKLTVKDDIDGFSSNAVLRWRLEPGNWELKGLAAKNEDLTIAITSTIEIVRCEIVDGYESHYYGRKTKLPVLEIEVADAGCLSTELTWNTV</sequence>
<dbReference type="Gene3D" id="1.50.10.100">
    <property type="entry name" value="Chondroitin AC/alginate lyase"/>
    <property type="match status" value="1"/>
</dbReference>
<keyword evidence="4" id="KW-0456">Lyase</keyword>
<dbReference type="GO" id="GO:0016829">
    <property type="term" value="F:lyase activity"/>
    <property type="evidence" value="ECO:0007669"/>
    <property type="project" value="UniProtKB-KW"/>
</dbReference>
<dbReference type="InterPro" id="IPR008929">
    <property type="entry name" value="Chondroitin_lyas"/>
</dbReference>
<keyword evidence="8" id="KW-1185">Reference proteome</keyword>
<evidence type="ECO:0000256" key="3">
    <source>
        <dbReference type="ARBA" id="ARBA00022764"/>
    </source>
</evidence>
<gene>
    <name evidence="7" type="ORF">HNR38_003029</name>
</gene>
<dbReference type="RefSeq" id="WP_183705797.1">
    <property type="nucleotide sequence ID" value="NZ_JACHFE010000009.1"/>
</dbReference>
<dbReference type="InterPro" id="IPR031680">
    <property type="entry name" value="Hepar_II_III_N"/>
</dbReference>
<name>A0A840UBX0_9GAMM</name>
<dbReference type="InterPro" id="IPR012480">
    <property type="entry name" value="Hepar_II_III_C"/>
</dbReference>
<evidence type="ECO:0000256" key="2">
    <source>
        <dbReference type="ARBA" id="ARBA00022729"/>
    </source>
</evidence>
<evidence type="ECO:0000259" key="6">
    <source>
        <dbReference type="Pfam" id="PF16889"/>
    </source>
</evidence>
<dbReference type="Pfam" id="PF07940">
    <property type="entry name" value="Hepar_II_III_C"/>
    <property type="match status" value="1"/>
</dbReference>